<dbReference type="Pfam" id="PF00814">
    <property type="entry name" value="TsaD"/>
    <property type="match status" value="1"/>
</dbReference>
<reference evidence="2 3" key="1">
    <citation type="submission" date="2019-03" db="EMBL/GenBank/DDBJ databases">
        <title>Genomic Encyclopedia of Type Strains, Phase IV (KMG-IV): sequencing the most valuable type-strain genomes for metagenomic binning, comparative biology and taxonomic classification.</title>
        <authorList>
            <person name="Goeker M."/>
        </authorList>
    </citation>
    <scope>NUCLEOTIDE SEQUENCE [LARGE SCALE GENOMIC DNA]</scope>
    <source>
        <strain evidence="2 3">DSM 103428</strain>
    </source>
</reference>
<dbReference type="GO" id="GO:0002949">
    <property type="term" value="P:tRNA threonylcarbamoyladenosine modification"/>
    <property type="evidence" value="ECO:0007669"/>
    <property type="project" value="InterPro"/>
</dbReference>
<dbReference type="NCBIfam" id="TIGR03725">
    <property type="entry name" value="T6A_YeaZ"/>
    <property type="match status" value="1"/>
</dbReference>
<gene>
    <name evidence="2" type="ORF">C7378_2725</name>
</gene>
<dbReference type="Gene3D" id="3.30.420.40">
    <property type="match status" value="1"/>
</dbReference>
<dbReference type="AlphaFoldDB" id="A0A4R1L272"/>
<dbReference type="InterPro" id="IPR022496">
    <property type="entry name" value="T6A_TsaB"/>
</dbReference>
<name>A0A4R1L272_9BACT</name>
<dbReference type="RefSeq" id="WP_131997649.1">
    <property type="nucleotide sequence ID" value="NZ_SMGK01000004.1"/>
</dbReference>
<accession>A0A4R1L272</accession>
<keyword evidence="3" id="KW-1185">Reference proteome</keyword>
<evidence type="ECO:0000313" key="3">
    <source>
        <dbReference type="Proteomes" id="UP000295210"/>
    </source>
</evidence>
<dbReference type="Proteomes" id="UP000295210">
    <property type="component" value="Unassembled WGS sequence"/>
</dbReference>
<organism evidence="2 3">
    <name type="scientific">Acidipila rosea</name>
    <dbReference type="NCBI Taxonomy" id="768535"/>
    <lineage>
        <taxon>Bacteria</taxon>
        <taxon>Pseudomonadati</taxon>
        <taxon>Acidobacteriota</taxon>
        <taxon>Terriglobia</taxon>
        <taxon>Terriglobales</taxon>
        <taxon>Acidobacteriaceae</taxon>
        <taxon>Acidipila</taxon>
    </lineage>
</organism>
<evidence type="ECO:0000259" key="1">
    <source>
        <dbReference type="Pfam" id="PF00814"/>
    </source>
</evidence>
<dbReference type="InterPro" id="IPR043129">
    <property type="entry name" value="ATPase_NBD"/>
</dbReference>
<proteinExistence type="predicted"/>
<dbReference type="SUPFAM" id="SSF53067">
    <property type="entry name" value="Actin-like ATPase domain"/>
    <property type="match status" value="1"/>
</dbReference>
<dbReference type="OrthoDB" id="9784166at2"/>
<protein>
    <submittedName>
        <fullName evidence="2">tRNA threonylcarbamoyladenosine biosynthesis protein TsaB</fullName>
    </submittedName>
</protein>
<dbReference type="EMBL" id="SMGK01000004">
    <property type="protein sequence ID" value="TCK72092.1"/>
    <property type="molecule type" value="Genomic_DNA"/>
</dbReference>
<dbReference type="InterPro" id="IPR000905">
    <property type="entry name" value="Gcp-like_dom"/>
</dbReference>
<sequence>MSKLLLAIDTCGTTGSIAVARISGDQVQVVADAVLAGRTYAAVLVPRIKEALGGSRPDAIAAVNGPGSFTGVRVGVSAAKALAEAWSTPLIAISRLDVLARKAGTRHAALDAGRGEFYFSSNGKEFLATADTIREHISGASGQIAICEDIPFGLGVDAEVQPCLIRVETPLAVDALILAVERYRAGSFDNPATLDGNYLRRSDAELFARPKAPAQPAEQHP</sequence>
<evidence type="ECO:0000313" key="2">
    <source>
        <dbReference type="EMBL" id="TCK72092.1"/>
    </source>
</evidence>
<comment type="caution">
    <text evidence="2">The sequence shown here is derived from an EMBL/GenBank/DDBJ whole genome shotgun (WGS) entry which is preliminary data.</text>
</comment>
<feature type="domain" description="Gcp-like" evidence="1">
    <location>
        <begin position="55"/>
        <end position="140"/>
    </location>
</feature>